<dbReference type="GO" id="GO:0071281">
    <property type="term" value="P:cellular response to iron ion"/>
    <property type="evidence" value="ECO:0007669"/>
    <property type="project" value="UniProtKB-ARBA"/>
</dbReference>
<dbReference type="PANTHER" id="PTHR30477:SF3">
    <property type="entry name" value="METAL TRANSPORT SYSTEM MEMBRANE PROTEIN CT_069-RELATED"/>
    <property type="match status" value="1"/>
</dbReference>
<evidence type="ECO:0000313" key="11">
    <source>
        <dbReference type="EMBL" id="SMD31896.1"/>
    </source>
</evidence>
<evidence type="ECO:0000256" key="5">
    <source>
        <dbReference type="ARBA" id="ARBA00022692"/>
    </source>
</evidence>
<dbReference type="GO" id="GO:0055085">
    <property type="term" value="P:transmembrane transport"/>
    <property type="evidence" value="ECO:0007669"/>
    <property type="project" value="InterPro"/>
</dbReference>
<feature type="transmembrane region" description="Helical" evidence="9">
    <location>
        <begin position="43"/>
        <end position="63"/>
    </location>
</feature>
<evidence type="ECO:0000256" key="3">
    <source>
        <dbReference type="ARBA" id="ARBA00022448"/>
    </source>
</evidence>
<dbReference type="InterPro" id="IPR001367">
    <property type="entry name" value="Fe_dep_repressor"/>
</dbReference>
<feature type="domain" description="Iron dependent repressor metal binding and dimerisation" evidence="10">
    <location>
        <begin position="359"/>
        <end position="427"/>
    </location>
</feature>
<keyword evidence="3 8" id="KW-0813">Transport</keyword>
<dbReference type="GO" id="GO:0043190">
    <property type="term" value="C:ATP-binding cassette (ABC) transporter complex"/>
    <property type="evidence" value="ECO:0007669"/>
    <property type="project" value="InterPro"/>
</dbReference>
<dbReference type="SUPFAM" id="SSF81345">
    <property type="entry name" value="ABC transporter involved in vitamin B12 uptake, BtuC"/>
    <property type="match status" value="1"/>
</dbReference>
<keyword evidence="12" id="KW-1185">Reference proteome</keyword>
<reference evidence="11 12" key="1">
    <citation type="submission" date="2017-04" db="EMBL/GenBank/DDBJ databases">
        <authorList>
            <person name="Afonso C.L."/>
            <person name="Miller P.J."/>
            <person name="Scott M.A."/>
            <person name="Spackman E."/>
            <person name="Goraichik I."/>
            <person name="Dimitrov K.M."/>
            <person name="Suarez D.L."/>
            <person name="Swayne D.E."/>
        </authorList>
    </citation>
    <scope>NUCLEOTIDE SEQUENCE [LARGE SCALE GENOMIC DNA]</scope>
    <source>
        <strain evidence="11 12">DSM 26133</strain>
    </source>
</reference>
<evidence type="ECO:0000256" key="6">
    <source>
        <dbReference type="ARBA" id="ARBA00022989"/>
    </source>
</evidence>
<feature type="transmembrane region" description="Helical" evidence="9">
    <location>
        <begin position="69"/>
        <end position="89"/>
    </location>
</feature>
<dbReference type="Pfam" id="PF02742">
    <property type="entry name" value="Fe_dep_repr_C"/>
    <property type="match status" value="1"/>
</dbReference>
<proteinExistence type="inferred from homology"/>
<evidence type="ECO:0000313" key="12">
    <source>
        <dbReference type="Proteomes" id="UP000192472"/>
    </source>
</evidence>
<feature type="transmembrane region" description="Helical" evidence="9">
    <location>
        <begin position="15"/>
        <end position="38"/>
    </location>
</feature>
<evidence type="ECO:0000256" key="4">
    <source>
        <dbReference type="ARBA" id="ARBA00022475"/>
    </source>
</evidence>
<dbReference type="STRING" id="692418.SAMN04488029_0234"/>
<feature type="transmembrane region" description="Helical" evidence="9">
    <location>
        <begin position="101"/>
        <end position="119"/>
    </location>
</feature>
<comment type="subcellular location">
    <subcellularLocation>
        <location evidence="1 8">Cell membrane</location>
        <topology evidence="1 8">Multi-pass membrane protein</topology>
    </subcellularLocation>
</comment>
<dbReference type="InterPro" id="IPR036421">
    <property type="entry name" value="Fe_dep_repressor_sf"/>
</dbReference>
<sequence length="434" mass="47879">MEDLITFFSFQNPNIRYVTGGSVLLAISSALVGCFTFLKKKALVGDAVAHAVLPGICLAFLISGTKNPIYLITGAFITGWLSLILIDVITRKSKIKEDTAIGLILSVFFGIGILLLTMIQHSGNAAQTGLDSFLFGKAAALVGQDLMIFSVISICLLLGVILFYKEFALISFDEDFAKSIGFPVKRLELALTTLTVLAVVTGIQAVGVVLMAAMLITPAAAARFWTNKLNIMLLLAAIFGAFSGVSGAYISYVAPSMPTGPWIVMVISMIAIVSFFVAPEKGILYKLVRQSKIKKRILSENILKLFYQLGEIDNNFEEQRNREQIQAKRPIKTPTLLSGLNKLTNQGFLKYQNGGWQLTSQGQKKGQRIVKLHRLWEVYLTKYLRIAPDHVHEDADNIEHILTPELEARLEALLQYPTSDPHESNIPYNKPIKN</sequence>
<dbReference type="GO" id="GO:0046914">
    <property type="term" value="F:transition metal ion binding"/>
    <property type="evidence" value="ECO:0007669"/>
    <property type="project" value="InterPro"/>
</dbReference>
<dbReference type="CDD" id="cd06550">
    <property type="entry name" value="TM_ABC_iron-siderophores_like"/>
    <property type="match status" value="1"/>
</dbReference>
<dbReference type="GO" id="GO:0010043">
    <property type="term" value="P:response to zinc ion"/>
    <property type="evidence" value="ECO:0007669"/>
    <property type="project" value="TreeGrafter"/>
</dbReference>
<dbReference type="RefSeq" id="WP_084370588.1">
    <property type="nucleotide sequence ID" value="NZ_FWYF01000001.1"/>
</dbReference>
<dbReference type="InterPro" id="IPR037294">
    <property type="entry name" value="ABC_BtuC-like"/>
</dbReference>
<dbReference type="Pfam" id="PF00950">
    <property type="entry name" value="ABC-3"/>
    <property type="match status" value="1"/>
</dbReference>
<name>A0A1W2G6H1_REIFA</name>
<feature type="transmembrane region" description="Helical" evidence="9">
    <location>
        <begin position="260"/>
        <end position="279"/>
    </location>
</feature>
<evidence type="ECO:0000256" key="9">
    <source>
        <dbReference type="SAM" id="Phobius"/>
    </source>
</evidence>
<gene>
    <name evidence="11" type="ORF">SAMN04488029_0234</name>
</gene>
<dbReference type="PANTHER" id="PTHR30477">
    <property type="entry name" value="ABC-TRANSPORTER METAL-BINDING PROTEIN"/>
    <property type="match status" value="1"/>
</dbReference>
<dbReference type="OrthoDB" id="9788905at2"/>
<dbReference type="EMBL" id="FWYF01000001">
    <property type="protein sequence ID" value="SMD31896.1"/>
    <property type="molecule type" value="Genomic_DNA"/>
</dbReference>
<keyword evidence="7 9" id="KW-0472">Membrane</keyword>
<protein>
    <submittedName>
        <fullName evidence="11">Manganese/zinc/iron transport system permease protein</fullName>
    </submittedName>
</protein>
<keyword evidence="4" id="KW-1003">Cell membrane</keyword>
<dbReference type="Gene3D" id="1.10.3470.10">
    <property type="entry name" value="ABC transporter involved in vitamin B12 uptake, BtuC"/>
    <property type="match status" value="1"/>
</dbReference>
<dbReference type="FunFam" id="1.10.3470.10:FF:000003">
    <property type="entry name" value="Iron ABC transporter permease SitD"/>
    <property type="match status" value="1"/>
</dbReference>
<evidence type="ECO:0000256" key="1">
    <source>
        <dbReference type="ARBA" id="ARBA00004651"/>
    </source>
</evidence>
<feature type="transmembrane region" description="Helical" evidence="9">
    <location>
        <begin position="233"/>
        <end position="254"/>
    </location>
</feature>
<comment type="similarity">
    <text evidence="2 8">Belongs to the ABC-3 integral membrane protein family.</text>
</comment>
<dbReference type="GO" id="GO:0046983">
    <property type="term" value="F:protein dimerization activity"/>
    <property type="evidence" value="ECO:0007669"/>
    <property type="project" value="InterPro"/>
</dbReference>
<dbReference type="InterPro" id="IPR036388">
    <property type="entry name" value="WH-like_DNA-bd_sf"/>
</dbReference>
<dbReference type="AlphaFoldDB" id="A0A1W2G6H1"/>
<keyword evidence="5 8" id="KW-0812">Transmembrane</keyword>
<evidence type="ECO:0000256" key="7">
    <source>
        <dbReference type="ARBA" id="ARBA00023136"/>
    </source>
</evidence>
<dbReference type="InterPro" id="IPR001626">
    <property type="entry name" value="ABC_TroCD"/>
</dbReference>
<dbReference type="InterPro" id="IPR022689">
    <property type="entry name" value="Iron_dep_repressor"/>
</dbReference>
<dbReference type="Proteomes" id="UP000192472">
    <property type="component" value="Unassembled WGS sequence"/>
</dbReference>
<evidence type="ECO:0000256" key="2">
    <source>
        <dbReference type="ARBA" id="ARBA00008034"/>
    </source>
</evidence>
<dbReference type="GO" id="GO:0003700">
    <property type="term" value="F:DNA-binding transcription factor activity"/>
    <property type="evidence" value="ECO:0007669"/>
    <property type="project" value="InterPro"/>
</dbReference>
<organism evidence="11 12">
    <name type="scientific">Reichenbachiella faecimaris</name>
    <dbReference type="NCBI Taxonomy" id="692418"/>
    <lineage>
        <taxon>Bacteria</taxon>
        <taxon>Pseudomonadati</taxon>
        <taxon>Bacteroidota</taxon>
        <taxon>Cytophagia</taxon>
        <taxon>Cytophagales</taxon>
        <taxon>Reichenbachiellaceae</taxon>
        <taxon>Reichenbachiella</taxon>
    </lineage>
</organism>
<evidence type="ECO:0000256" key="8">
    <source>
        <dbReference type="RuleBase" id="RU003943"/>
    </source>
</evidence>
<keyword evidence="6 9" id="KW-1133">Transmembrane helix</keyword>
<feature type="transmembrane region" description="Helical" evidence="9">
    <location>
        <begin position="139"/>
        <end position="164"/>
    </location>
</feature>
<dbReference type="SUPFAM" id="SSF47979">
    <property type="entry name" value="Iron-dependent repressor protein, dimerization domain"/>
    <property type="match status" value="1"/>
</dbReference>
<accession>A0A1W2G6H1</accession>
<evidence type="ECO:0000259" key="10">
    <source>
        <dbReference type="Pfam" id="PF02742"/>
    </source>
</evidence>
<dbReference type="Gene3D" id="1.10.10.10">
    <property type="entry name" value="Winged helix-like DNA-binding domain superfamily/Winged helix DNA-binding domain"/>
    <property type="match status" value="1"/>
</dbReference>
<dbReference type="SMART" id="SM00529">
    <property type="entry name" value="HTH_DTXR"/>
    <property type="match status" value="1"/>
</dbReference>